<name>A0A813HUZ9_POLGL</name>
<dbReference type="Proteomes" id="UP000654075">
    <property type="component" value="Unassembled WGS sequence"/>
</dbReference>
<organism evidence="1 2">
    <name type="scientific">Polarella glacialis</name>
    <name type="common">Dinoflagellate</name>
    <dbReference type="NCBI Taxonomy" id="89957"/>
    <lineage>
        <taxon>Eukaryota</taxon>
        <taxon>Sar</taxon>
        <taxon>Alveolata</taxon>
        <taxon>Dinophyceae</taxon>
        <taxon>Suessiales</taxon>
        <taxon>Suessiaceae</taxon>
        <taxon>Polarella</taxon>
    </lineage>
</organism>
<evidence type="ECO:0000313" key="2">
    <source>
        <dbReference type="Proteomes" id="UP000654075"/>
    </source>
</evidence>
<comment type="caution">
    <text evidence="1">The sequence shown here is derived from an EMBL/GenBank/DDBJ whole genome shotgun (WGS) entry which is preliminary data.</text>
</comment>
<proteinExistence type="predicted"/>
<gene>
    <name evidence="1" type="ORF">PGLA1383_LOCUS55991</name>
</gene>
<dbReference type="EMBL" id="CAJNNV010032876">
    <property type="protein sequence ID" value="CAE8641315.1"/>
    <property type="molecule type" value="Genomic_DNA"/>
</dbReference>
<reference evidence="1" key="1">
    <citation type="submission" date="2021-02" db="EMBL/GenBank/DDBJ databases">
        <authorList>
            <person name="Dougan E. K."/>
            <person name="Rhodes N."/>
            <person name="Thang M."/>
            <person name="Chan C."/>
        </authorList>
    </citation>
    <scope>NUCLEOTIDE SEQUENCE</scope>
</reference>
<accession>A0A813HUZ9</accession>
<dbReference type="AlphaFoldDB" id="A0A813HUZ9"/>
<sequence>MNAYLYQADAKYGPFDTGCPFACWNFDFSIMSDCKAATSPTLPVGGLTCELCVDNDPTKAVRSICFDPFRSFFGTANSETPPQQLDLELRPKWLLAPSAIVSMVTSCSRKL</sequence>
<keyword evidence="2" id="KW-1185">Reference proteome</keyword>
<protein>
    <submittedName>
        <fullName evidence="1">Uncharacterized protein</fullName>
    </submittedName>
</protein>
<evidence type="ECO:0000313" key="1">
    <source>
        <dbReference type="EMBL" id="CAE8641315.1"/>
    </source>
</evidence>